<evidence type="ECO:0000256" key="2">
    <source>
        <dbReference type="PROSITE-ProRule" id="PRU00358"/>
    </source>
</evidence>
<protein>
    <recommendedName>
        <fullName evidence="4">YDG domain-containing protein</fullName>
    </recommendedName>
</protein>
<dbReference type="PANTHER" id="PTHR14140:SF27">
    <property type="entry name" value="OS04G0289800 PROTEIN"/>
    <property type="match status" value="1"/>
</dbReference>
<feature type="compositionally biased region" description="Basic and acidic residues" evidence="3">
    <location>
        <begin position="197"/>
        <end position="207"/>
    </location>
</feature>
<dbReference type="SUPFAM" id="SSF88697">
    <property type="entry name" value="PUA domain-like"/>
    <property type="match status" value="1"/>
</dbReference>
<evidence type="ECO:0000313" key="5">
    <source>
        <dbReference type="EMBL" id="KAF5327210.1"/>
    </source>
</evidence>
<dbReference type="InterPro" id="IPR015947">
    <property type="entry name" value="PUA-like_sf"/>
</dbReference>
<proteinExistence type="predicted"/>
<dbReference type="InterPro" id="IPR036987">
    <property type="entry name" value="SRA-YDG_sf"/>
</dbReference>
<dbReference type="GO" id="GO:0061630">
    <property type="term" value="F:ubiquitin protein ligase activity"/>
    <property type="evidence" value="ECO:0007669"/>
    <property type="project" value="TreeGrafter"/>
</dbReference>
<dbReference type="Pfam" id="PF02182">
    <property type="entry name" value="SAD_SRA"/>
    <property type="match status" value="1"/>
</dbReference>
<reference evidence="5 6" key="1">
    <citation type="journal article" date="2020" name="ISME J.">
        <title>Uncovering the hidden diversity of litter-decomposition mechanisms in mushroom-forming fungi.</title>
        <authorList>
            <person name="Floudas D."/>
            <person name="Bentzer J."/>
            <person name="Ahren D."/>
            <person name="Johansson T."/>
            <person name="Persson P."/>
            <person name="Tunlid A."/>
        </authorList>
    </citation>
    <scope>NUCLEOTIDE SEQUENCE [LARGE SCALE GENOMIC DNA]</scope>
    <source>
        <strain evidence="5 6">CBS 101986</strain>
    </source>
</reference>
<dbReference type="PANTHER" id="PTHR14140">
    <property type="entry name" value="E3 UBIQUITIN-PROTEIN LIGASE UHRF-RELATED"/>
    <property type="match status" value="1"/>
</dbReference>
<dbReference type="EMBL" id="JAACJJ010000014">
    <property type="protein sequence ID" value="KAF5327210.1"/>
    <property type="molecule type" value="Genomic_DNA"/>
</dbReference>
<feature type="compositionally biased region" description="Low complexity" evidence="3">
    <location>
        <begin position="215"/>
        <end position="224"/>
    </location>
</feature>
<dbReference type="Proteomes" id="UP000567179">
    <property type="component" value="Unassembled WGS sequence"/>
</dbReference>
<dbReference type="InterPro" id="IPR045134">
    <property type="entry name" value="UHRF1/2-like"/>
</dbReference>
<evidence type="ECO:0000256" key="3">
    <source>
        <dbReference type="SAM" id="MobiDB-lite"/>
    </source>
</evidence>
<dbReference type="OrthoDB" id="2270193at2759"/>
<keyword evidence="1 2" id="KW-0539">Nucleus</keyword>
<dbReference type="GO" id="GO:0016567">
    <property type="term" value="P:protein ubiquitination"/>
    <property type="evidence" value="ECO:0007669"/>
    <property type="project" value="TreeGrafter"/>
</dbReference>
<evidence type="ECO:0000313" key="6">
    <source>
        <dbReference type="Proteomes" id="UP000567179"/>
    </source>
</evidence>
<accession>A0A8H5BPY4</accession>
<dbReference type="SMART" id="SM00466">
    <property type="entry name" value="SRA"/>
    <property type="match status" value="1"/>
</dbReference>
<dbReference type="AlphaFoldDB" id="A0A8H5BPY4"/>
<dbReference type="GO" id="GO:0005634">
    <property type="term" value="C:nucleus"/>
    <property type="evidence" value="ECO:0007669"/>
    <property type="project" value="UniProtKB-SubCell"/>
</dbReference>
<feature type="compositionally biased region" description="Basic and acidic residues" evidence="3">
    <location>
        <begin position="240"/>
        <end position="251"/>
    </location>
</feature>
<dbReference type="InterPro" id="IPR003105">
    <property type="entry name" value="SRA_YDG"/>
</dbReference>
<evidence type="ECO:0000256" key="1">
    <source>
        <dbReference type="ARBA" id="ARBA00023242"/>
    </source>
</evidence>
<dbReference type="GO" id="GO:0044027">
    <property type="term" value="P:negative regulation of gene expression via chromosomal CpG island methylation"/>
    <property type="evidence" value="ECO:0007669"/>
    <property type="project" value="TreeGrafter"/>
</dbReference>
<sequence length="251" mass="28021">MPFKGTVMHPVEGRNFAQYGEIPAFPVGSRWANRRELCDSGVHCHLSGGIHGRGGTGAFSVVLSGGYADDVDMGEEFTYTGQGGQAHREVGAKWNNVQVRDQEWKLGNLALRTSCTLKKPVRVVRGSGLDSPHAPAQGYRYDGLYFVKEAFMKPGVLGFQVCLFRFVRCPMQAPLPGPIATRPEQRRKNVHSFQSGERTHARVVHKEEDDDEDLSSLSSTAIETSSDRSKPRFRQRVKRERSTDDERVNDD</sequence>
<feature type="region of interest" description="Disordered" evidence="3">
    <location>
        <begin position="176"/>
        <end position="251"/>
    </location>
</feature>
<organism evidence="5 6">
    <name type="scientific">Psilocybe cf. subviscida</name>
    <dbReference type="NCBI Taxonomy" id="2480587"/>
    <lineage>
        <taxon>Eukaryota</taxon>
        <taxon>Fungi</taxon>
        <taxon>Dikarya</taxon>
        <taxon>Basidiomycota</taxon>
        <taxon>Agaricomycotina</taxon>
        <taxon>Agaricomycetes</taxon>
        <taxon>Agaricomycetidae</taxon>
        <taxon>Agaricales</taxon>
        <taxon>Agaricineae</taxon>
        <taxon>Strophariaceae</taxon>
        <taxon>Psilocybe</taxon>
    </lineage>
</organism>
<dbReference type="PROSITE" id="PS51015">
    <property type="entry name" value="YDG"/>
    <property type="match status" value="1"/>
</dbReference>
<keyword evidence="6" id="KW-1185">Reference proteome</keyword>
<name>A0A8H5BPY4_9AGAR</name>
<comment type="subcellular location">
    <subcellularLocation>
        <location evidence="2">Nucleus</location>
    </subcellularLocation>
</comment>
<feature type="domain" description="YDG" evidence="4">
    <location>
        <begin position="20"/>
        <end position="168"/>
    </location>
</feature>
<comment type="caution">
    <text evidence="5">The sequence shown here is derived from an EMBL/GenBank/DDBJ whole genome shotgun (WGS) entry which is preliminary data.</text>
</comment>
<evidence type="ECO:0000259" key="4">
    <source>
        <dbReference type="PROSITE" id="PS51015"/>
    </source>
</evidence>
<dbReference type="Gene3D" id="2.30.280.10">
    <property type="entry name" value="SRA-YDG"/>
    <property type="match status" value="1"/>
</dbReference>
<gene>
    <name evidence="5" type="ORF">D9619_004563</name>
</gene>